<dbReference type="AlphaFoldDB" id="A0A495DKM6"/>
<organism evidence="3 4">
    <name type="scientific">Maricaulis maris</name>
    <dbReference type="NCBI Taxonomy" id="74318"/>
    <lineage>
        <taxon>Bacteria</taxon>
        <taxon>Pseudomonadati</taxon>
        <taxon>Pseudomonadota</taxon>
        <taxon>Alphaproteobacteria</taxon>
        <taxon>Maricaulales</taxon>
        <taxon>Maricaulaceae</taxon>
        <taxon>Maricaulis</taxon>
    </lineage>
</organism>
<proteinExistence type="predicted"/>
<reference evidence="3 4" key="1">
    <citation type="submission" date="2018-10" db="EMBL/GenBank/DDBJ databases">
        <title>Genomic Encyclopedia of Type Strains, Phase IV (KMG-IV): sequencing the most valuable type-strain genomes for metagenomic binning, comparative biology and taxonomic classification.</title>
        <authorList>
            <person name="Goeker M."/>
        </authorList>
    </citation>
    <scope>NUCLEOTIDE SEQUENCE [LARGE SCALE GENOMIC DNA]</scope>
    <source>
        <strain evidence="3 4">DSM 4734</strain>
    </source>
</reference>
<accession>A0A495DKM6</accession>
<sequence length="156" mass="16974">MSDPETRQRPANDHQGTATASGVTPHLTTKDALAAVKFYKAAFGAELVFCQMAEDEKRVLHAHLVINGGSVFLHDDFPEYRGGTPAPAPASIALHMQVDDVDAWWTRATRAGAEIAMPLADMFWGDRYGQIKDPWGYVWSLAATATSKKIDNGDTA</sequence>
<dbReference type="Gene3D" id="3.30.720.110">
    <property type="match status" value="1"/>
</dbReference>
<feature type="domain" description="VOC" evidence="2">
    <location>
        <begin position="19"/>
        <end position="144"/>
    </location>
</feature>
<dbReference type="EMBL" id="RBIM01000002">
    <property type="protein sequence ID" value="RKR03169.1"/>
    <property type="molecule type" value="Genomic_DNA"/>
</dbReference>
<dbReference type="PANTHER" id="PTHR34109:SF1">
    <property type="entry name" value="VOC DOMAIN-CONTAINING PROTEIN"/>
    <property type="match status" value="1"/>
</dbReference>
<dbReference type="Gene3D" id="3.30.720.120">
    <property type="match status" value="1"/>
</dbReference>
<feature type="region of interest" description="Disordered" evidence="1">
    <location>
        <begin position="1"/>
        <end position="24"/>
    </location>
</feature>
<dbReference type="RefSeq" id="WP_075190854.1">
    <property type="nucleotide sequence ID" value="NZ_RBIM01000002.1"/>
</dbReference>
<dbReference type="PROSITE" id="PS51819">
    <property type="entry name" value="VOC"/>
    <property type="match status" value="1"/>
</dbReference>
<dbReference type="InterPro" id="IPR004360">
    <property type="entry name" value="Glyas_Fos-R_dOase_dom"/>
</dbReference>
<evidence type="ECO:0000256" key="1">
    <source>
        <dbReference type="SAM" id="MobiDB-lite"/>
    </source>
</evidence>
<evidence type="ECO:0000313" key="4">
    <source>
        <dbReference type="Proteomes" id="UP000273675"/>
    </source>
</evidence>
<dbReference type="Proteomes" id="UP000273675">
    <property type="component" value="Unassembled WGS sequence"/>
</dbReference>
<dbReference type="InterPro" id="IPR037523">
    <property type="entry name" value="VOC_core"/>
</dbReference>
<gene>
    <name evidence="3" type="ORF">C7435_1118</name>
</gene>
<dbReference type="SUPFAM" id="SSF54593">
    <property type="entry name" value="Glyoxalase/Bleomycin resistance protein/Dihydroxybiphenyl dioxygenase"/>
    <property type="match status" value="1"/>
</dbReference>
<dbReference type="PANTHER" id="PTHR34109">
    <property type="entry name" value="BNAUNNG04460D PROTEIN-RELATED"/>
    <property type="match status" value="1"/>
</dbReference>
<feature type="compositionally biased region" description="Basic and acidic residues" evidence="1">
    <location>
        <begin position="1"/>
        <end position="12"/>
    </location>
</feature>
<name>A0A495DKM6_9PROT</name>
<evidence type="ECO:0000313" key="3">
    <source>
        <dbReference type="EMBL" id="RKR03169.1"/>
    </source>
</evidence>
<dbReference type="OrthoDB" id="9795306at2"/>
<dbReference type="InterPro" id="IPR029068">
    <property type="entry name" value="Glyas_Bleomycin-R_OHBP_Dase"/>
</dbReference>
<dbReference type="Pfam" id="PF00903">
    <property type="entry name" value="Glyoxalase"/>
    <property type="match status" value="1"/>
</dbReference>
<comment type="caution">
    <text evidence="3">The sequence shown here is derived from an EMBL/GenBank/DDBJ whole genome shotgun (WGS) entry which is preliminary data.</text>
</comment>
<evidence type="ECO:0000259" key="2">
    <source>
        <dbReference type="PROSITE" id="PS51819"/>
    </source>
</evidence>
<protein>
    <submittedName>
        <fullName evidence="3">PhnB protein</fullName>
    </submittedName>
</protein>
<dbReference type="CDD" id="cd07246">
    <property type="entry name" value="VOC_like"/>
    <property type="match status" value="1"/>
</dbReference>